<evidence type="ECO:0000313" key="1">
    <source>
        <dbReference type="EMBL" id="TFK64681.1"/>
    </source>
</evidence>
<keyword evidence="2" id="KW-1185">Reference proteome</keyword>
<protein>
    <submittedName>
        <fullName evidence="1">Uncharacterized protein</fullName>
    </submittedName>
</protein>
<sequence length="466" mass="53559">MVSRIRLSQELLDEIAGHLHDEVTSLRTLSVVSSNFSPVCSELLFYSLRLHSQNFARWHDRVQERPVLTRLFRAVELCISNHLPVDEQRFIFILDKISRPNHIKIKNYHGENMRTELQNALAKLIDKPTVRSLEMFNLKEIPFSFFSGITHFRTIKFSNSNFAIPKAALRPNLERESTRSQTLGTPIRDLSIFGHQRHYDLVDHPQFPLDLRNLRRLKVNLLHSNVNQVQHLLSGCGQSLRDLSIRLQGGSASLQHLVALRVLQLTLWIVPYSTKEATIRSMSGFADILRSLQNADSAQSRPQLEEIIIAATIFPVSMVHFPPKFWTDLDSALGNIQVGRMRIVMTCSSENRALMPDWTLLLPTFHRSGRLVSSFSDIGRLQISVEIPGCLAQPRSTKCKDHIGHPHDPIECLRVYSTFYESFSLAITLSYFHNILISWRIFFRLTQKSTQLKTSTILSTTFEYFE</sequence>
<accession>A0ACD3AGL7</accession>
<gene>
    <name evidence="1" type="ORF">BDN72DRAFT_901355</name>
</gene>
<dbReference type="Proteomes" id="UP000308600">
    <property type="component" value="Unassembled WGS sequence"/>
</dbReference>
<evidence type="ECO:0000313" key="2">
    <source>
        <dbReference type="Proteomes" id="UP000308600"/>
    </source>
</evidence>
<name>A0ACD3AGL7_9AGAR</name>
<reference evidence="1 2" key="1">
    <citation type="journal article" date="2019" name="Nat. Ecol. Evol.">
        <title>Megaphylogeny resolves global patterns of mushroom evolution.</title>
        <authorList>
            <person name="Varga T."/>
            <person name="Krizsan K."/>
            <person name="Foldi C."/>
            <person name="Dima B."/>
            <person name="Sanchez-Garcia M."/>
            <person name="Sanchez-Ramirez S."/>
            <person name="Szollosi G.J."/>
            <person name="Szarkandi J.G."/>
            <person name="Papp V."/>
            <person name="Albert L."/>
            <person name="Andreopoulos W."/>
            <person name="Angelini C."/>
            <person name="Antonin V."/>
            <person name="Barry K.W."/>
            <person name="Bougher N.L."/>
            <person name="Buchanan P."/>
            <person name="Buyck B."/>
            <person name="Bense V."/>
            <person name="Catcheside P."/>
            <person name="Chovatia M."/>
            <person name="Cooper J."/>
            <person name="Damon W."/>
            <person name="Desjardin D."/>
            <person name="Finy P."/>
            <person name="Geml J."/>
            <person name="Haridas S."/>
            <person name="Hughes K."/>
            <person name="Justo A."/>
            <person name="Karasinski D."/>
            <person name="Kautmanova I."/>
            <person name="Kiss B."/>
            <person name="Kocsube S."/>
            <person name="Kotiranta H."/>
            <person name="LaButti K.M."/>
            <person name="Lechner B.E."/>
            <person name="Liimatainen K."/>
            <person name="Lipzen A."/>
            <person name="Lukacs Z."/>
            <person name="Mihaltcheva S."/>
            <person name="Morgado L.N."/>
            <person name="Niskanen T."/>
            <person name="Noordeloos M.E."/>
            <person name="Ohm R.A."/>
            <person name="Ortiz-Santana B."/>
            <person name="Ovrebo C."/>
            <person name="Racz N."/>
            <person name="Riley R."/>
            <person name="Savchenko A."/>
            <person name="Shiryaev A."/>
            <person name="Soop K."/>
            <person name="Spirin V."/>
            <person name="Szebenyi C."/>
            <person name="Tomsovsky M."/>
            <person name="Tulloss R.E."/>
            <person name="Uehling J."/>
            <person name="Grigoriev I.V."/>
            <person name="Vagvolgyi C."/>
            <person name="Papp T."/>
            <person name="Martin F.M."/>
            <person name="Miettinen O."/>
            <person name="Hibbett D.S."/>
            <person name="Nagy L.G."/>
        </authorList>
    </citation>
    <scope>NUCLEOTIDE SEQUENCE [LARGE SCALE GENOMIC DNA]</scope>
    <source>
        <strain evidence="1 2">NL-1719</strain>
    </source>
</reference>
<organism evidence="1 2">
    <name type="scientific">Pluteus cervinus</name>
    <dbReference type="NCBI Taxonomy" id="181527"/>
    <lineage>
        <taxon>Eukaryota</taxon>
        <taxon>Fungi</taxon>
        <taxon>Dikarya</taxon>
        <taxon>Basidiomycota</taxon>
        <taxon>Agaricomycotina</taxon>
        <taxon>Agaricomycetes</taxon>
        <taxon>Agaricomycetidae</taxon>
        <taxon>Agaricales</taxon>
        <taxon>Pluteineae</taxon>
        <taxon>Pluteaceae</taxon>
        <taxon>Pluteus</taxon>
    </lineage>
</organism>
<proteinExistence type="predicted"/>
<dbReference type="EMBL" id="ML208465">
    <property type="protein sequence ID" value="TFK64681.1"/>
    <property type="molecule type" value="Genomic_DNA"/>
</dbReference>